<name>A0A9Q9IB43_9ACTN</name>
<evidence type="ECO:0000256" key="9">
    <source>
        <dbReference type="ARBA" id="ARBA00023201"/>
    </source>
</evidence>
<dbReference type="PANTHER" id="PTHR10110:SF86">
    <property type="entry name" value="SODIUM_HYDROGEN EXCHANGER 7"/>
    <property type="match status" value="1"/>
</dbReference>
<dbReference type="GO" id="GO:0098719">
    <property type="term" value="P:sodium ion import across plasma membrane"/>
    <property type="evidence" value="ECO:0007669"/>
    <property type="project" value="TreeGrafter"/>
</dbReference>
<dbReference type="AlphaFoldDB" id="A0A9Q9IB43"/>
<dbReference type="KEGG" id="daur:Daura_34735"/>
<evidence type="ECO:0000256" key="5">
    <source>
        <dbReference type="ARBA" id="ARBA00022989"/>
    </source>
</evidence>
<feature type="transmembrane region" description="Helical" evidence="10">
    <location>
        <begin position="303"/>
        <end position="329"/>
    </location>
</feature>
<dbReference type="OrthoDB" id="57886at2"/>
<evidence type="ECO:0000256" key="8">
    <source>
        <dbReference type="ARBA" id="ARBA00023136"/>
    </source>
</evidence>
<keyword evidence="13" id="KW-1185">Reference proteome</keyword>
<keyword evidence="9" id="KW-0739">Sodium transport</keyword>
<keyword evidence="7" id="KW-0406">Ion transport</keyword>
<feature type="transmembrane region" description="Helical" evidence="10">
    <location>
        <begin position="54"/>
        <end position="73"/>
    </location>
</feature>
<sequence>MQLQHGLLAIAAVLTIVAVAKVAPRVGVAVPIALVVVGVGASYVPFVPNLNVDPHLILTVVLPPILYSAAVNVHATDFRRNVKAIGGLSVLLVVISALAVGFLLHWLIPDLGLAAAIALGAVVSPPDAVAAISIGKRLGLPPRLVIVLEGEGLINDATALVMLRSAIAATAGVVSLWDVVGDFAFAVVAGLIIGLAAGLLTVWVRAKLDEPVLTTAISFVAPFLAFVPAEEMHASGVLAVVVAGLVTGHQSARHFTAQDRISERTNWRTIQLLLDNGVFLLMGYQIVTVVGDVHHGEDDVGGTLLIGLAVTAALVLLRVLFVVPLIALVRRDQRRALERRDRLQGILARLAERQHESPKSAARASWLASLVRRRQADDAYLTTEGLGWRGGAALAWAGMRGVVTLAAAQSLPQSVPHRAQLILIAFTVAIVTLLGQGATLPVLIRRLRIAGTDAETDRRELARLIGEITAEGEDLLDNPDLRQTNGLPFDPEVLDAARRENAALGEALTQPHDPTESSSGHQRRELHRLLLESAQAALLDARESGTYSSRALGHVQHLLDNEVSSLDPVEVH</sequence>
<dbReference type="EMBL" id="CP073767">
    <property type="protein sequence ID" value="UWZ51846.1"/>
    <property type="molecule type" value="Genomic_DNA"/>
</dbReference>
<reference evidence="12" key="1">
    <citation type="submission" date="2021-04" db="EMBL/GenBank/DDBJ databases">
        <title>Dactylosporangium aurantiacum NRRL B-8018 full assembly.</title>
        <authorList>
            <person name="Hartkoorn R.C."/>
            <person name="Beaudoing E."/>
            <person name="Hot D."/>
        </authorList>
    </citation>
    <scope>NUCLEOTIDE SEQUENCE</scope>
    <source>
        <strain evidence="12">NRRL B-8018</strain>
    </source>
</reference>
<comment type="subcellular location">
    <subcellularLocation>
        <location evidence="1">Cell membrane</location>
        <topology evidence="1">Multi-pass membrane protein</topology>
    </subcellularLocation>
</comment>
<dbReference type="GO" id="GO:0015386">
    <property type="term" value="F:potassium:proton antiporter activity"/>
    <property type="evidence" value="ECO:0007669"/>
    <property type="project" value="TreeGrafter"/>
</dbReference>
<feature type="transmembrane region" description="Helical" evidence="10">
    <location>
        <begin position="183"/>
        <end position="204"/>
    </location>
</feature>
<evidence type="ECO:0000313" key="13">
    <source>
        <dbReference type="Proteomes" id="UP001058003"/>
    </source>
</evidence>
<protein>
    <submittedName>
        <fullName evidence="12">Sodium:proton antiporter</fullName>
    </submittedName>
</protein>
<dbReference type="Pfam" id="PF00999">
    <property type="entry name" value="Na_H_Exchanger"/>
    <property type="match status" value="1"/>
</dbReference>
<dbReference type="RefSeq" id="WP_033365651.1">
    <property type="nucleotide sequence ID" value="NZ_CP073767.1"/>
</dbReference>
<evidence type="ECO:0000256" key="6">
    <source>
        <dbReference type="ARBA" id="ARBA00023053"/>
    </source>
</evidence>
<evidence type="ECO:0000256" key="2">
    <source>
        <dbReference type="ARBA" id="ARBA00022448"/>
    </source>
</evidence>
<organism evidence="12 13">
    <name type="scientific">Dactylosporangium aurantiacum</name>
    <dbReference type="NCBI Taxonomy" id="35754"/>
    <lineage>
        <taxon>Bacteria</taxon>
        <taxon>Bacillati</taxon>
        <taxon>Actinomycetota</taxon>
        <taxon>Actinomycetes</taxon>
        <taxon>Micromonosporales</taxon>
        <taxon>Micromonosporaceae</taxon>
        <taxon>Dactylosporangium</taxon>
    </lineage>
</organism>
<dbReference type="InterPro" id="IPR018422">
    <property type="entry name" value="Cation/H_exchanger_CPA1"/>
</dbReference>
<evidence type="ECO:0000256" key="1">
    <source>
        <dbReference type="ARBA" id="ARBA00004651"/>
    </source>
</evidence>
<evidence type="ECO:0000313" key="12">
    <source>
        <dbReference type="EMBL" id="UWZ51846.1"/>
    </source>
</evidence>
<keyword evidence="4 10" id="KW-0812">Transmembrane</keyword>
<dbReference type="PANTHER" id="PTHR10110">
    <property type="entry name" value="SODIUM/HYDROGEN EXCHANGER"/>
    <property type="match status" value="1"/>
</dbReference>
<keyword evidence="6" id="KW-0915">Sodium</keyword>
<accession>A0A9Q9IB43</accession>
<dbReference type="Gene3D" id="6.10.140.1330">
    <property type="match status" value="1"/>
</dbReference>
<dbReference type="Proteomes" id="UP001058003">
    <property type="component" value="Chromosome"/>
</dbReference>
<evidence type="ECO:0000259" key="11">
    <source>
        <dbReference type="Pfam" id="PF00999"/>
    </source>
</evidence>
<feature type="transmembrane region" description="Helical" evidence="10">
    <location>
        <begin position="153"/>
        <end position="177"/>
    </location>
</feature>
<feature type="transmembrane region" description="Helical" evidence="10">
    <location>
        <begin position="235"/>
        <end position="252"/>
    </location>
</feature>
<feature type="transmembrane region" description="Helical" evidence="10">
    <location>
        <begin position="421"/>
        <end position="444"/>
    </location>
</feature>
<evidence type="ECO:0000256" key="7">
    <source>
        <dbReference type="ARBA" id="ARBA00023065"/>
    </source>
</evidence>
<feature type="domain" description="Cation/H+ exchanger transmembrane" evidence="11">
    <location>
        <begin position="15"/>
        <end position="444"/>
    </location>
</feature>
<evidence type="ECO:0000256" key="3">
    <source>
        <dbReference type="ARBA" id="ARBA00022475"/>
    </source>
</evidence>
<dbReference type="GO" id="GO:0005886">
    <property type="term" value="C:plasma membrane"/>
    <property type="evidence" value="ECO:0007669"/>
    <property type="project" value="UniProtKB-SubCell"/>
</dbReference>
<dbReference type="GO" id="GO:0051453">
    <property type="term" value="P:regulation of intracellular pH"/>
    <property type="evidence" value="ECO:0007669"/>
    <property type="project" value="TreeGrafter"/>
</dbReference>
<gene>
    <name evidence="12" type="ORF">Daura_34735</name>
</gene>
<evidence type="ECO:0000256" key="10">
    <source>
        <dbReference type="SAM" id="Phobius"/>
    </source>
</evidence>
<keyword evidence="2" id="KW-0813">Transport</keyword>
<proteinExistence type="predicted"/>
<dbReference type="GO" id="GO:0015385">
    <property type="term" value="F:sodium:proton antiporter activity"/>
    <property type="evidence" value="ECO:0007669"/>
    <property type="project" value="InterPro"/>
</dbReference>
<keyword evidence="8 10" id="KW-0472">Membrane</keyword>
<dbReference type="InterPro" id="IPR006153">
    <property type="entry name" value="Cation/H_exchanger_TM"/>
</dbReference>
<evidence type="ECO:0000256" key="4">
    <source>
        <dbReference type="ARBA" id="ARBA00022692"/>
    </source>
</evidence>
<feature type="transmembrane region" description="Helical" evidence="10">
    <location>
        <begin position="28"/>
        <end position="48"/>
    </location>
</feature>
<keyword evidence="5 10" id="KW-1133">Transmembrane helix</keyword>
<feature type="transmembrane region" description="Helical" evidence="10">
    <location>
        <begin position="272"/>
        <end position="291"/>
    </location>
</feature>
<feature type="transmembrane region" description="Helical" evidence="10">
    <location>
        <begin position="6"/>
        <end position="23"/>
    </location>
</feature>
<feature type="transmembrane region" description="Helical" evidence="10">
    <location>
        <begin position="85"/>
        <end position="107"/>
    </location>
</feature>
<keyword evidence="3" id="KW-1003">Cell membrane</keyword>